<accession>A0ABV5IJY8</accession>
<gene>
    <name evidence="2" type="ORF">ACFFV7_24430</name>
</gene>
<keyword evidence="3" id="KW-1185">Reference proteome</keyword>
<protein>
    <submittedName>
        <fullName evidence="2">Uncharacterized protein</fullName>
    </submittedName>
</protein>
<evidence type="ECO:0000256" key="1">
    <source>
        <dbReference type="SAM" id="MobiDB-lite"/>
    </source>
</evidence>
<evidence type="ECO:0000313" key="3">
    <source>
        <dbReference type="Proteomes" id="UP001589647"/>
    </source>
</evidence>
<dbReference type="Proteomes" id="UP001589647">
    <property type="component" value="Unassembled WGS sequence"/>
</dbReference>
<dbReference type="RefSeq" id="WP_189650962.1">
    <property type="nucleotide sequence ID" value="NZ_BMRC01000016.1"/>
</dbReference>
<proteinExistence type="predicted"/>
<name>A0ABV5IJY8_9ACTN</name>
<sequence length="189" mass="19895">MAKNGKSGNRAGRAPHMWSIRRKWATAIVGMATTLVGLPGVVVRYGQAQGEGQPARLAITAPATGPGATAPPCPLVRGTATLPEGTTLLVGVRRTTGTPRTRLTRFYRVDTVRPSGQWDVPVSLEGDDPAMAGEWYSITVLTVPTGWGDFLERVDGTAGEPLTTASALPPYEGPAPSIEVQRETSPGFC</sequence>
<evidence type="ECO:0000313" key="2">
    <source>
        <dbReference type="EMBL" id="MFB9204363.1"/>
    </source>
</evidence>
<comment type="caution">
    <text evidence="2">The sequence shown here is derived from an EMBL/GenBank/DDBJ whole genome shotgun (WGS) entry which is preliminary data.</text>
</comment>
<feature type="region of interest" description="Disordered" evidence="1">
    <location>
        <begin position="161"/>
        <end position="189"/>
    </location>
</feature>
<dbReference type="EMBL" id="JBHMEI010000017">
    <property type="protein sequence ID" value="MFB9204363.1"/>
    <property type="molecule type" value="Genomic_DNA"/>
</dbReference>
<reference evidence="2 3" key="1">
    <citation type="submission" date="2024-09" db="EMBL/GenBank/DDBJ databases">
        <authorList>
            <person name="Sun Q."/>
            <person name="Mori K."/>
        </authorList>
    </citation>
    <scope>NUCLEOTIDE SEQUENCE [LARGE SCALE GENOMIC DNA]</scope>
    <source>
        <strain evidence="2 3">CCM 3426</strain>
    </source>
</reference>
<organism evidence="2 3">
    <name type="scientific">Nonomuraea spiralis</name>
    <dbReference type="NCBI Taxonomy" id="46182"/>
    <lineage>
        <taxon>Bacteria</taxon>
        <taxon>Bacillati</taxon>
        <taxon>Actinomycetota</taxon>
        <taxon>Actinomycetes</taxon>
        <taxon>Streptosporangiales</taxon>
        <taxon>Streptosporangiaceae</taxon>
        <taxon>Nonomuraea</taxon>
    </lineage>
</organism>